<feature type="repeat" description="ANK" evidence="1">
    <location>
        <begin position="507"/>
        <end position="539"/>
    </location>
</feature>
<dbReference type="PROSITE" id="PS50297">
    <property type="entry name" value="ANK_REP_REGION"/>
    <property type="match status" value="2"/>
</dbReference>
<dbReference type="HOGENOM" id="CLU_007356_0_0_1"/>
<dbReference type="InterPro" id="IPR036770">
    <property type="entry name" value="Ankyrin_rpt-contain_sf"/>
</dbReference>
<dbReference type="SMART" id="SM00248">
    <property type="entry name" value="ANK"/>
    <property type="match status" value="4"/>
</dbReference>
<accession>T5AK64</accession>
<dbReference type="EMBL" id="KE652348">
    <property type="protein sequence ID" value="EQL02127.1"/>
    <property type="molecule type" value="Genomic_DNA"/>
</dbReference>
<dbReference type="PANTHER" id="PTHR24133">
    <property type="entry name" value="ANKYRIN DOMAIN-CONTAINING"/>
    <property type="match status" value="1"/>
</dbReference>
<dbReference type="eggNOG" id="KOG4177">
    <property type="taxonomic scope" value="Eukaryota"/>
</dbReference>
<proteinExistence type="predicted"/>
<gene>
    <name evidence="2" type="ORF">OCS_02167</name>
</gene>
<evidence type="ECO:0000256" key="1">
    <source>
        <dbReference type="PROSITE-ProRule" id="PRU00023"/>
    </source>
</evidence>
<keyword evidence="1" id="KW-0040">ANK repeat</keyword>
<feature type="repeat" description="ANK" evidence="1">
    <location>
        <begin position="260"/>
        <end position="292"/>
    </location>
</feature>
<dbReference type="OrthoDB" id="194358at2759"/>
<dbReference type="InterPro" id="IPR052391">
    <property type="entry name" value="E3_Ligase-Neurotoxin"/>
</dbReference>
<dbReference type="PANTHER" id="PTHR24133:SF40">
    <property type="entry name" value="ANKYRIN REPEAT DOMAIN 44"/>
    <property type="match status" value="1"/>
</dbReference>
<evidence type="ECO:0000313" key="3">
    <source>
        <dbReference type="Proteomes" id="UP000019374"/>
    </source>
</evidence>
<dbReference type="Gene3D" id="1.25.40.20">
    <property type="entry name" value="Ankyrin repeat-containing domain"/>
    <property type="match status" value="2"/>
</dbReference>
<name>T5AK64_OPHSC</name>
<dbReference type="InterPro" id="IPR002110">
    <property type="entry name" value="Ankyrin_rpt"/>
</dbReference>
<reference evidence="2 3" key="1">
    <citation type="journal article" date="2013" name="Chin. Sci. Bull.">
        <title>Genome survey uncovers the secrets of sex and lifestyle in caterpillar fungus.</title>
        <authorList>
            <person name="Hu X."/>
            <person name="Zhang Y."/>
            <person name="Xiao G."/>
            <person name="Zheng P."/>
            <person name="Xia Y."/>
            <person name="Zhang X."/>
            <person name="St Leger R.J."/>
            <person name="Liu X."/>
            <person name="Wang C."/>
        </authorList>
    </citation>
    <scope>NUCLEOTIDE SEQUENCE [LARGE SCALE GENOMIC DNA]</scope>
    <source>
        <strain evidence="3">Co18 / CGMCC 3.14243</strain>
        <tissue evidence="2">Fruit-body</tissue>
    </source>
</reference>
<dbReference type="Proteomes" id="UP000019374">
    <property type="component" value="Unassembled WGS sequence"/>
</dbReference>
<organism evidence="2 3">
    <name type="scientific">Ophiocordyceps sinensis (strain Co18 / CGMCC 3.14243)</name>
    <name type="common">Yarsagumba caterpillar fungus</name>
    <name type="synonym">Hirsutella sinensis</name>
    <dbReference type="NCBI Taxonomy" id="911162"/>
    <lineage>
        <taxon>Eukaryota</taxon>
        <taxon>Fungi</taxon>
        <taxon>Dikarya</taxon>
        <taxon>Ascomycota</taxon>
        <taxon>Pezizomycotina</taxon>
        <taxon>Sordariomycetes</taxon>
        <taxon>Hypocreomycetidae</taxon>
        <taxon>Hypocreales</taxon>
        <taxon>Ophiocordycipitaceae</taxon>
        <taxon>Ophiocordyceps</taxon>
    </lineage>
</organism>
<sequence length="932" mass="101218">MNPDMSPPPGSIATAIAVMRDLATSLSLDHLRKAPDPAQKRPPCRGLATELLLFGGALFSLEALAADLESASHDAVDTRSLLFLREIEALLQSVRDGLSTLTPHLVSHFREESKALRSKITHVVARCRSLADLVILLSTRNAASTLASDPQHAGEWVEMLNHPRHNREPLSFHLERRFVQGRRAEFPDYSHAATKWLEYAEEHWHVLQSPITQLFTAPPTSFNFVQWALEYARETWPARFGLYCADPRPTMSLTGQLCSGSVSPLHLAAALGLPSLVQSLLSSGTKADSPGPLGTPLYCALVGHHVLVAGDSPETWSTILRHDPRLGTRHAAARRLLDAAPDCTWRFRWPGGRKGSLAGLAFWFACLVNDHTVFERVLAGGATIDDDFAFLISDGEFIDGAKPFKHTLALLLTCAFDSTYDNKDSKYEWPWHRADSVLEAIGDLMRQHQLDFARGLGQSSRLAHVSDTDLPMLVRGAILDDEVCQVQRLSMDPRFDPNLLANEDDDEDGTIAHLAVEGNNVDVINILVAVGSDFTARDGQNRTPLMRVESVPMLSKLVQLGLPTTDTDVKGRNIWHFAAASDDVPLLKWLAANDPSKEPNLAAVCTEGYTPLEAALQYGRTLRGRRVVSKPEGPETQPSEPVAALKIMSAGAVCRDPAPFPLISSAADWGSLALVQKLRAAGADPSAVDEQGRTALHHLNISATPALVSLVQSLCDGLPVGGAGIDAAHTAEGAGLTPAETILTNTSLIKTAEGFWTPSEHNSCRGTLCGKAYTLLLTPQILNHRDGLGRGMWARFCENALLPMVAQVGVQGTPRNCYPYAHSLVFLQTSLLTAIDCLIQQGALARHEGETGLPAVLCLRTTDVAQMSAWPPPMLPFVQHVLERFESPLTVGFFQSPEVLELYGAAHCRGPTELTKLLNEKIVALLDPSLGL</sequence>
<dbReference type="PROSITE" id="PS50088">
    <property type="entry name" value="ANK_REPEAT"/>
    <property type="match status" value="2"/>
</dbReference>
<protein>
    <submittedName>
        <fullName evidence="2">Ankyrin repeat domain protein</fullName>
    </submittedName>
</protein>
<dbReference type="SUPFAM" id="SSF48403">
    <property type="entry name" value="Ankyrin repeat"/>
    <property type="match status" value="1"/>
</dbReference>
<dbReference type="AlphaFoldDB" id="T5AK64"/>
<evidence type="ECO:0000313" key="2">
    <source>
        <dbReference type="EMBL" id="EQL02127.1"/>
    </source>
</evidence>